<dbReference type="InterPro" id="IPR029058">
    <property type="entry name" value="AB_hydrolase_fold"/>
</dbReference>
<name>A0AAP7A0R3_PAEAL</name>
<dbReference type="InterPro" id="IPR012223">
    <property type="entry name" value="TEII"/>
</dbReference>
<evidence type="ECO:0000256" key="1">
    <source>
        <dbReference type="ARBA" id="ARBA00007169"/>
    </source>
</evidence>
<dbReference type="Proteomes" id="UP000552038">
    <property type="component" value="Unassembled WGS sequence"/>
</dbReference>
<dbReference type="PANTHER" id="PTHR11487:SF0">
    <property type="entry name" value="S-ACYL FATTY ACID SYNTHASE THIOESTERASE, MEDIUM CHAIN"/>
    <property type="match status" value="1"/>
</dbReference>
<comment type="similarity">
    <text evidence="1">Belongs to the thioesterase family.</text>
</comment>
<proteinExistence type="inferred from homology"/>
<sequence>MSKTKLFCIPHAGGSASIYLKWRKMLPSTIQLIPLELSGRGARWNEPLYHHLEEAVEDLYTQVTRHIGSDYILFGHSMGSLLAFELYYKLIGQDWPEPVQFIASGGKPPHLPRETIVHDLPLPQFKEHICTMMKHQVIFLKMMNCFSSTCPC</sequence>
<dbReference type="PANTHER" id="PTHR11487">
    <property type="entry name" value="THIOESTERASE"/>
    <property type="match status" value="1"/>
</dbReference>
<dbReference type="SUPFAM" id="SSF53474">
    <property type="entry name" value="alpha/beta-Hydrolases"/>
    <property type="match status" value="1"/>
</dbReference>
<evidence type="ECO:0000313" key="4">
    <source>
        <dbReference type="Proteomes" id="UP000552038"/>
    </source>
</evidence>
<dbReference type="EMBL" id="JABFOR010000047">
    <property type="protein sequence ID" value="NOJ73503.1"/>
    <property type="molecule type" value="Genomic_DNA"/>
</dbReference>
<organism evidence="3 4">
    <name type="scientific">Paenibacillus alvei</name>
    <name type="common">Bacillus alvei</name>
    <dbReference type="NCBI Taxonomy" id="44250"/>
    <lineage>
        <taxon>Bacteria</taxon>
        <taxon>Bacillati</taxon>
        <taxon>Bacillota</taxon>
        <taxon>Bacilli</taxon>
        <taxon>Bacillales</taxon>
        <taxon>Paenibacillaceae</taxon>
        <taxon>Paenibacillus</taxon>
    </lineage>
</organism>
<dbReference type="Gene3D" id="3.40.50.1820">
    <property type="entry name" value="alpha/beta hydrolase"/>
    <property type="match status" value="1"/>
</dbReference>
<comment type="caution">
    <text evidence="3">The sequence shown here is derived from an EMBL/GenBank/DDBJ whole genome shotgun (WGS) entry which is preliminary data.</text>
</comment>
<feature type="domain" description="Thioesterase" evidence="2">
    <location>
        <begin position="5"/>
        <end position="151"/>
    </location>
</feature>
<dbReference type="AlphaFoldDB" id="A0AAP7A0R3"/>
<reference evidence="3 4" key="1">
    <citation type="submission" date="2020-05" db="EMBL/GenBank/DDBJ databases">
        <title>Whole genome sequencing and identification of novel metabolites from Paenibacillus alvei strain JR949.</title>
        <authorList>
            <person name="Rajendhran J."/>
            <person name="Sree Pranav P."/>
            <person name="Mahalakshmi B."/>
            <person name="Karthikeyan R."/>
        </authorList>
    </citation>
    <scope>NUCLEOTIDE SEQUENCE [LARGE SCALE GENOMIC DNA]</scope>
    <source>
        <strain evidence="3 4">JR949</strain>
    </source>
</reference>
<gene>
    <name evidence="3" type="ORF">HMI46_23555</name>
</gene>
<dbReference type="Pfam" id="PF00975">
    <property type="entry name" value="Thioesterase"/>
    <property type="match status" value="1"/>
</dbReference>
<accession>A0AAP7A0R3</accession>
<dbReference type="GO" id="GO:0008610">
    <property type="term" value="P:lipid biosynthetic process"/>
    <property type="evidence" value="ECO:0007669"/>
    <property type="project" value="TreeGrafter"/>
</dbReference>
<evidence type="ECO:0000313" key="3">
    <source>
        <dbReference type="EMBL" id="NOJ73503.1"/>
    </source>
</evidence>
<protein>
    <submittedName>
        <fullName evidence="3">Thioesterase</fullName>
    </submittedName>
</protein>
<evidence type="ECO:0000259" key="2">
    <source>
        <dbReference type="Pfam" id="PF00975"/>
    </source>
</evidence>
<dbReference type="InterPro" id="IPR001031">
    <property type="entry name" value="Thioesterase"/>
</dbReference>